<dbReference type="PANTHER" id="PTHR33063:SF13">
    <property type="entry name" value="OS02G0583500 PROTEIN"/>
    <property type="match status" value="1"/>
</dbReference>
<accession>A0A8T0RS30</accession>
<keyword evidence="1" id="KW-0175">Coiled coil</keyword>
<evidence type="ECO:0000313" key="3">
    <source>
        <dbReference type="EMBL" id="KAG2589222.1"/>
    </source>
</evidence>
<comment type="caution">
    <text evidence="3">The sequence shown here is derived from an EMBL/GenBank/DDBJ whole genome shotgun (WGS) entry which is preliminary data.</text>
</comment>
<sequence length="384" mass="43588">MANNARLRQLGLPPYNPNGQRTPANSKDKNKTNQRNKVDADYDPLHDDTSEPDLFDEEIAKVIILPSYGFDLHDDNINIAAGADVIAPPDGDNQITNEGGQELWNRGVNMGHGLNRINRSHRGKLPIVIEEGQIRPFVPFIAAKYATEINITVRNHVPVLTHWKLYKERRAEIETFFRILRVHTFSKALPLFRCNNNFCFAKFNIDTNDAVVKNGCLEMMKNAKACQKNKENRGNVLLHQATGSRSYPVFVENLDEDKEHDALDLFQMCHLSKKKGYTPAVQSIITEIKTQLAAQPTEGEQPNVVVQVIANVLERNNKKSSFLHNVGMQTKRPRISEQLEAEKRENAELRLIVNNQREQMEGLKKKQAELEAKLDLALGQIRPC</sequence>
<keyword evidence="4" id="KW-1185">Reference proteome</keyword>
<dbReference type="EMBL" id="CM029046">
    <property type="protein sequence ID" value="KAG2589222.1"/>
    <property type="molecule type" value="Genomic_DNA"/>
</dbReference>
<gene>
    <name evidence="3" type="ORF">PVAP13_5NG248700</name>
</gene>
<reference evidence="3" key="1">
    <citation type="submission" date="2020-05" db="EMBL/GenBank/DDBJ databases">
        <title>WGS assembly of Panicum virgatum.</title>
        <authorList>
            <person name="Lovell J.T."/>
            <person name="Jenkins J."/>
            <person name="Shu S."/>
            <person name="Juenger T.E."/>
            <person name="Schmutz J."/>
        </authorList>
    </citation>
    <scope>NUCLEOTIDE SEQUENCE</scope>
    <source>
        <strain evidence="3">AP13</strain>
    </source>
</reference>
<name>A0A8T0RS30_PANVG</name>
<evidence type="ECO:0000256" key="1">
    <source>
        <dbReference type="SAM" id="Coils"/>
    </source>
</evidence>
<feature type="region of interest" description="Disordered" evidence="2">
    <location>
        <begin position="1"/>
        <end position="51"/>
    </location>
</feature>
<proteinExistence type="predicted"/>
<feature type="coiled-coil region" evidence="1">
    <location>
        <begin position="339"/>
        <end position="380"/>
    </location>
</feature>
<feature type="compositionally biased region" description="Basic and acidic residues" evidence="2">
    <location>
        <begin position="26"/>
        <end position="49"/>
    </location>
</feature>
<evidence type="ECO:0008006" key="5">
    <source>
        <dbReference type="Google" id="ProtNLM"/>
    </source>
</evidence>
<evidence type="ECO:0000256" key="2">
    <source>
        <dbReference type="SAM" id="MobiDB-lite"/>
    </source>
</evidence>
<dbReference type="Proteomes" id="UP000823388">
    <property type="component" value="Chromosome 5N"/>
</dbReference>
<organism evidence="3 4">
    <name type="scientific">Panicum virgatum</name>
    <name type="common">Blackwell switchgrass</name>
    <dbReference type="NCBI Taxonomy" id="38727"/>
    <lineage>
        <taxon>Eukaryota</taxon>
        <taxon>Viridiplantae</taxon>
        <taxon>Streptophyta</taxon>
        <taxon>Embryophyta</taxon>
        <taxon>Tracheophyta</taxon>
        <taxon>Spermatophyta</taxon>
        <taxon>Magnoliopsida</taxon>
        <taxon>Liliopsida</taxon>
        <taxon>Poales</taxon>
        <taxon>Poaceae</taxon>
        <taxon>PACMAD clade</taxon>
        <taxon>Panicoideae</taxon>
        <taxon>Panicodae</taxon>
        <taxon>Paniceae</taxon>
        <taxon>Panicinae</taxon>
        <taxon>Panicum</taxon>
        <taxon>Panicum sect. Hiantes</taxon>
    </lineage>
</organism>
<dbReference type="AlphaFoldDB" id="A0A8T0RS30"/>
<dbReference type="PANTHER" id="PTHR33063">
    <property type="entry name" value="OS02G0583500 PROTEIN"/>
    <property type="match status" value="1"/>
</dbReference>
<evidence type="ECO:0000313" key="4">
    <source>
        <dbReference type="Proteomes" id="UP000823388"/>
    </source>
</evidence>
<protein>
    <recommendedName>
        <fullName evidence="5">Transposase</fullName>
    </recommendedName>
</protein>